<reference evidence="1 2" key="1">
    <citation type="submission" date="2019-12" db="EMBL/GenBank/DDBJ databases">
        <authorList>
            <person name="Li M."/>
        </authorList>
    </citation>
    <scope>NUCLEOTIDE SEQUENCE [LARGE SCALE GENOMIC DNA]</scope>
    <source>
        <strain evidence="1 2">GBMRC 2024</strain>
    </source>
</reference>
<keyword evidence="1" id="KW-0808">Transferase</keyword>
<dbReference type="RefSeq" id="WP_160897032.1">
    <property type="nucleotide sequence ID" value="NZ_WUMU01000038.1"/>
</dbReference>
<protein>
    <submittedName>
        <fullName evidence="1">Glycosyl transferase</fullName>
    </submittedName>
</protein>
<dbReference type="EMBL" id="WUMU01000038">
    <property type="protein sequence ID" value="MXN20913.1"/>
    <property type="molecule type" value="Genomic_DNA"/>
</dbReference>
<dbReference type="GO" id="GO:0016740">
    <property type="term" value="F:transferase activity"/>
    <property type="evidence" value="ECO:0007669"/>
    <property type="project" value="UniProtKB-KW"/>
</dbReference>
<evidence type="ECO:0000313" key="1">
    <source>
        <dbReference type="EMBL" id="MXN20913.1"/>
    </source>
</evidence>
<comment type="caution">
    <text evidence="1">The sequence shown here is derived from an EMBL/GenBank/DDBJ whole genome shotgun (WGS) entry which is preliminary data.</text>
</comment>
<sequence length="294" mass="31294">MSDRPLARKLIRPAFRLLRGGRGAHHEETWPHLSLRRPEADGVITWKGEEIARLSPLGGFLAGLGAEAAIIGSGPSLKRQRVAALEMPAVLLNGAVALAPRLPRPAALAIEDERFVYRHGAMLKDLPEGLPLLMAPAVIRVMAQYNRGLLEGRPLYLIDDLRKPFDGPKCALGDIPGVVVEDGAAFSDIPAQGIVKCGTVAYSALQILMAAPLKRILLAGIDLTNAAGPRFYEKDGAAAWSGLEKGQARILGHFALARQLAGTRGQALLSASPVSALLDLGYGRDDRLAPEPPA</sequence>
<proteinExistence type="predicted"/>
<evidence type="ECO:0000313" key="2">
    <source>
        <dbReference type="Proteomes" id="UP000477911"/>
    </source>
</evidence>
<keyword evidence="2" id="KW-1185">Reference proteome</keyword>
<dbReference type="Proteomes" id="UP000477911">
    <property type="component" value="Unassembled WGS sequence"/>
</dbReference>
<gene>
    <name evidence="1" type="ORF">GR170_24050</name>
</gene>
<accession>A0A6L7GDT5</accession>
<dbReference type="AlphaFoldDB" id="A0A6L7GDT5"/>
<name>A0A6L7GDT5_9RHOB</name>
<organism evidence="1 2">
    <name type="scientific">Pseudooceanicola albus</name>
    <dbReference type="NCBI Taxonomy" id="2692189"/>
    <lineage>
        <taxon>Bacteria</taxon>
        <taxon>Pseudomonadati</taxon>
        <taxon>Pseudomonadota</taxon>
        <taxon>Alphaproteobacteria</taxon>
        <taxon>Rhodobacterales</taxon>
        <taxon>Paracoccaceae</taxon>
        <taxon>Pseudooceanicola</taxon>
    </lineage>
</organism>